<dbReference type="InterPro" id="IPR003598">
    <property type="entry name" value="Ig_sub2"/>
</dbReference>
<dbReference type="PROSITE" id="PS00134">
    <property type="entry name" value="TRYPSIN_HIS"/>
    <property type="match status" value="1"/>
</dbReference>
<name>A0AAU9XV12_9CNID</name>
<dbReference type="PROSITE" id="PS00420">
    <property type="entry name" value="SRCR_1"/>
    <property type="match status" value="1"/>
</dbReference>
<dbReference type="InterPro" id="IPR018114">
    <property type="entry name" value="TRYPSIN_HIS"/>
</dbReference>
<evidence type="ECO:0000256" key="3">
    <source>
        <dbReference type="ARBA" id="ARBA00022670"/>
    </source>
</evidence>
<evidence type="ECO:0000256" key="8">
    <source>
        <dbReference type="ARBA" id="ARBA00023157"/>
    </source>
</evidence>
<sequence>MDNSLTVWTFFSLFWLSESLSWTIKQPDSVYRGSPITLEWTISLTKEERKRADRFSLILLEREKFLYSNQWQIIAVKQYYNGIYQEIDDEDTFDVIPGKDMALKLNNVTDTDASRFRCTFLSSFASPKSIIEVEIEDSPVYVRLMDGTTPNKGRVEVYRNGFWGTICRDGWDILDASVVCRMLGYAGAWKAGCCEDYLGGTGPVWLSEISCTGTEKSLLECDHSGWGVNNCDHRKDAEIVCYSPPTEKPSHYVSLKTVSTRTQKSLFSSTKAVTSTTAQSILTQVSPPIPFSPTSIEFQKSSTHTVRVTETIEVSPSSSSLAVMSSSVIAPLNPILYIELLNGGGHPNQGRVSLYYNGQWGTVCQDHWDMNDANVVCRMLGYPGAFDFTNRTVFGSANDGPIWLDDVNCTGNESTLAACPHAGWGKSNCDHTKDAGVKCDFNYTVKAKDASCSFDTWYCGWENGPGSQGLTWTRKFGPTISHETGPSQDHTSGSGFYFYIEASGRSRGEVASLVSPHIRSDENTTCMVFFYHMYGQSIATLTVKVKDQVLWQLSGNQGNAWYRATVPLNFNATYRVMFEGVVGSTARSDIAIDDVEFQENTECEKTAETLVSPKIIWISPNRTAELGSDVTLVCTVTGLPTPLVVWKKNGKLVSESQVTGNVTLLNITQSDIGSYECWAINDAATDMRATVLNVLGSPRKIVITTNVSCNAAILGDSVAIRCWSRGYPAPLCGIYRDGYLLSANGGVYVIDNFTSLDQGVYICNCSNVAGAAQANFSLTLYESPAIHTIHPAYQLVNETDTFEFFCNATGNPPPTITWRKVGDTRKVHSIGQTLVIHNAYKSDFGSYRCTAMSVRGENVSAVARVEMDNFSPTIEYICCNVTVLEKERRNVTMSCNATGRPAAQLSWIRVADGKTLVTGNTLVISAAGRSHRGEYRCVGDNGVRSPVSKLAYVNVLYNPITTRLTTDKLNAVVLGNGRIAMTCITDANPPPSQYQFYRNGVYLRTSFTGVHVIHKARYFDAGIYLCVPLNMLGSGSNGSVKVSVVGAFSIMYFPQNMTVNESASVSFFCNATSYTPYDKLVPQISWSKLRDSSKVFPPGQQLVIRNVSRYDGGTYICTAKNGLGLPDTKAAVLSVLHKPYDTKLGASVPDNIAVLNSSVIITCRAKANPPVITYNIYHNGILVSNASSGIYNITHALTEDNGSYVCIPYNEFGEGEKAALNVSFVGPCGVKRVHHTWSPQIVGGAYSKPGEWPWQIQLGYFDNTESIPHLCGGSILDHYWIVTAAHCVKSEFGKKIPANFNVTAGELHRGVSEGREQTVPVKKIILHQNFDQKTLRNDIALMKLQRPIFFDAHVSPICLPDFDFDDGTKCYVTGWGRSGPLSSTPEILQETSIPLVAHRVCQLYYKQKRVNNVTSDMRCAGTLGQSRGTCKGDSGGPLACERDGRWYLMGVTSWANEGCMHKGDPGVFSDVLYFRSWIEEVMKNNTKTAE</sequence>
<dbReference type="Gene3D" id="2.60.40.10">
    <property type="entry name" value="Immunoglobulins"/>
    <property type="match status" value="7"/>
</dbReference>
<dbReference type="InterPro" id="IPR043504">
    <property type="entry name" value="Peptidase_S1_PA_chymotrypsin"/>
</dbReference>
<dbReference type="PANTHER" id="PTHR48071">
    <property type="entry name" value="SRCR DOMAIN-CONTAINING PROTEIN"/>
    <property type="match status" value="1"/>
</dbReference>
<evidence type="ECO:0000256" key="12">
    <source>
        <dbReference type="SAM" id="SignalP"/>
    </source>
</evidence>
<keyword evidence="8 10" id="KW-1015">Disulfide bond</keyword>
<feature type="domain" description="Ig-like" evidence="16">
    <location>
        <begin position="1048"/>
        <end position="1133"/>
    </location>
</feature>
<dbReference type="PROSITE" id="PS00135">
    <property type="entry name" value="TRYPSIN_SER"/>
    <property type="match status" value="1"/>
</dbReference>
<dbReference type="InterPro" id="IPR001314">
    <property type="entry name" value="Peptidase_S1A"/>
</dbReference>
<dbReference type="Gene3D" id="2.60.120.200">
    <property type="match status" value="1"/>
</dbReference>
<evidence type="ECO:0000259" key="13">
    <source>
        <dbReference type="PROSITE" id="PS50060"/>
    </source>
</evidence>
<dbReference type="InterPro" id="IPR001254">
    <property type="entry name" value="Trypsin_dom"/>
</dbReference>
<feature type="domain" description="Ig-like" evidence="16">
    <location>
        <begin position="959"/>
        <end position="1043"/>
    </location>
</feature>
<evidence type="ECO:0000256" key="6">
    <source>
        <dbReference type="ARBA" id="ARBA00022801"/>
    </source>
</evidence>
<keyword evidence="7 11" id="KW-0720">Serine protease</keyword>
<feature type="domain" description="Ig-like" evidence="16">
    <location>
        <begin position="872"/>
        <end position="948"/>
    </location>
</feature>
<feature type="domain" description="Ig-like" evidence="16">
    <location>
        <begin position="613"/>
        <end position="693"/>
    </location>
</feature>
<dbReference type="FunFam" id="3.10.250.10:FF:000006">
    <property type="entry name" value="neurotrypsin isoform X2"/>
    <property type="match status" value="1"/>
</dbReference>
<evidence type="ECO:0000259" key="14">
    <source>
        <dbReference type="PROSITE" id="PS50240"/>
    </source>
</evidence>
<keyword evidence="2" id="KW-0964">Secreted</keyword>
<feature type="domain" description="Ig-like" evidence="16">
    <location>
        <begin position="784"/>
        <end position="860"/>
    </location>
</feature>
<keyword evidence="4 12" id="KW-0732">Signal</keyword>
<dbReference type="SUPFAM" id="SSF49899">
    <property type="entry name" value="Concanavalin A-like lectins/glucanases"/>
    <property type="match status" value="1"/>
</dbReference>
<evidence type="ECO:0000256" key="1">
    <source>
        <dbReference type="ARBA" id="ARBA00004613"/>
    </source>
</evidence>
<evidence type="ECO:0000313" key="18">
    <source>
        <dbReference type="Proteomes" id="UP001159428"/>
    </source>
</evidence>
<dbReference type="GO" id="GO:0004252">
    <property type="term" value="F:serine-type endopeptidase activity"/>
    <property type="evidence" value="ECO:0007669"/>
    <property type="project" value="InterPro"/>
</dbReference>
<dbReference type="InterPro" id="IPR013783">
    <property type="entry name" value="Ig-like_fold"/>
</dbReference>
<keyword evidence="3 11" id="KW-0645">Protease</keyword>
<evidence type="ECO:0000256" key="10">
    <source>
        <dbReference type="PROSITE-ProRule" id="PRU00196"/>
    </source>
</evidence>
<comment type="caution">
    <text evidence="17">The sequence shown here is derived from an EMBL/GenBank/DDBJ whole genome shotgun (WGS) entry which is preliminary data.</text>
</comment>
<feature type="disulfide bond" evidence="10">
    <location>
        <begin position="167"/>
        <end position="231"/>
    </location>
</feature>
<evidence type="ECO:0000256" key="7">
    <source>
        <dbReference type="ARBA" id="ARBA00022825"/>
    </source>
</evidence>
<feature type="domain" description="Ig-like" evidence="16">
    <location>
        <begin position="698"/>
        <end position="779"/>
    </location>
</feature>
<reference evidence="17 18" key="1">
    <citation type="submission" date="2022-05" db="EMBL/GenBank/DDBJ databases">
        <authorList>
            <consortium name="Genoscope - CEA"/>
            <person name="William W."/>
        </authorList>
    </citation>
    <scope>NUCLEOTIDE SEQUENCE [LARGE SCALE GENOMIC DNA]</scope>
</reference>
<dbReference type="GO" id="GO:0005576">
    <property type="term" value="C:extracellular region"/>
    <property type="evidence" value="ECO:0007669"/>
    <property type="project" value="UniProtKB-SubCell"/>
</dbReference>
<evidence type="ECO:0000313" key="17">
    <source>
        <dbReference type="EMBL" id="CAH3158838.1"/>
    </source>
</evidence>
<dbReference type="InterPro" id="IPR036179">
    <property type="entry name" value="Ig-like_dom_sf"/>
</dbReference>
<feature type="disulfide bond" evidence="10">
    <location>
        <begin position="409"/>
        <end position="419"/>
    </location>
</feature>
<feature type="signal peptide" evidence="12">
    <location>
        <begin position="1"/>
        <end position="19"/>
    </location>
</feature>
<dbReference type="PROSITE" id="PS50287">
    <property type="entry name" value="SRCR_2"/>
    <property type="match status" value="2"/>
</dbReference>
<dbReference type="Pfam" id="PF13927">
    <property type="entry name" value="Ig_3"/>
    <property type="match status" value="4"/>
</dbReference>
<dbReference type="InterPro" id="IPR009003">
    <property type="entry name" value="Peptidase_S1_PA"/>
</dbReference>
<dbReference type="SMART" id="SM00408">
    <property type="entry name" value="IGc2"/>
    <property type="match status" value="7"/>
</dbReference>
<feature type="domain" description="SRCR" evidence="15">
    <location>
        <begin position="338"/>
        <end position="440"/>
    </location>
</feature>
<dbReference type="SUPFAM" id="SSF48726">
    <property type="entry name" value="Immunoglobulin"/>
    <property type="match status" value="6"/>
</dbReference>
<feature type="domain" description="Peptidase S1" evidence="14">
    <location>
        <begin position="1241"/>
        <end position="1483"/>
    </location>
</feature>
<keyword evidence="6 11" id="KW-0378">Hydrolase</keyword>
<dbReference type="SMART" id="SM00202">
    <property type="entry name" value="SR"/>
    <property type="match status" value="2"/>
</dbReference>
<dbReference type="FunFam" id="2.40.10.10:FF:000003">
    <property type="entry name" value="Transmembrane serine protease 3"/>
    <property type="match status" value="1"/>
</dbReference>
<comment type="subcellular location">
    <subcellularLocation>
        <location evidence="1">Secreted</location>
    </subcellularLocation>
</comment>
<dbReference type="Gene3D" id="3.10.250.10">
    <property type="entry name" value="SRCR-like domain"/>
    <property type="match status" value="2"/>
</dbReference>
<dbReference type="Proteomes" id="UP001159428">
    <property type="component" value="Unassembled WGS sequence"/>
</dbReference>
<feature type="disulfide bond" evidence="10">
    <location>
        <begin position="211"/>
        <end position="221"/>
    </location>
</feature>
<dbReference type="InterPro" id="IPR036772">
    <property type="entry name" value="SRCR-like_dom_sf"/>
</dbReference>
<dbReference type="PRINTS" id="PR00258">
    <property type="entry name" value="SPERACTRCPTR"/>
</dbReference>
<dbReference type="Pfam" id="PF00629">
    <property type="entry name" value="MAM"/>
    <property type="match status" value="1"/>
</dbReference>
<dbReference type="SMART" id="SM00137">
    <property type="entry name" value="MAM"/>
    <property type="match status" value="1"/>
</dbReference>
<dbReference type="InterPro" id="IPR003599">
    <property type="entry name" value="Ig_sub"/>
</dbReference>
<evidence type="ECO:0000259" key="16">
    <source>
        <dbReference type="PROSITE" id="PS50835"/>
    </source>
</evidence>
<dbReference type="InterPro" id="IPR033116">
    <property type="entry name" value="TRYPSIN_SER"/>
</dbReference>
<feature type="disulfide bond" evidence="10">
    <location>
        <begin position="180"/>
        <end position="241"/>
    </location>
</feature>
<dbReference type="PRINTS" id="PR00722">
    <property type="entry name" value="CHYMOTRYPSIN"/>
</dbReference>
<feature type="domain" description="MAM" evidence="13">
    <location>
        <begin position="450"/>
        <end position="605"/>
    </location>
</feature>
<proteinExistence type="predicted"/>
<dbReference type="SMART" id="SM00020">
    <property type="entry name" value="Tryp_SPc"/>
    <property type="match status" value="1"/>
</dbReference>
<keyword evidence="18" id="KW-1185">Reference proteome</keyword>
<dbReference type="GO" id="GO:0006508">
    <property type="term" value="P:proteolysis"/>
    <property type="evidence" value="ECO:0007669"/>
    <property type="project" value="UniProtKB-KW"/>
</dbReference>
<feature type="domain" description="Ig-like" evidence="16">
    <location>
        <begin position="1139"/>
        <end position="1223"/>
    </location>
</feature>
<dbReference type="InterPro" id="IPR007110">
    <property type="entry name" value="Ig-like_dom"/>
</dbReference>
<comment type="caution">
    <text evidence="10">Lacks conserved residue(s) required for the propagation of feature annotation.</text>
</comment>
<organism evidence="17 18">
    <name type="scientific">Pocillopora meandrina</name>
    <dbReference type="NCBI Taxonomy" id="46732"/>
    <lineage>
        <taxon>Eukaryota</taxon>
        <taxon>Metazoa</taxon>
        <taxon>Cnidaria</taxon>
        <taxon>Anthozoa</taxon>
        <taxon>Hexacorallia</taxon>
        <taxon>Scleractinia</taxon>
        <taxon>Astrocoeniina</taxon>
        <taxon>Pocilloporidae</taxon>
        <taxon>Pocillopora</taxon>
    </lineage>
</organism>
<dbReference type="GO" id="GO:0016020">
    <property type="term" value="C:membrane"/>
    <property type="evidence" value="ECO:0007669"/>
    <property type="project" value="InterPro"/>
</dbReference>
<keyword evidence="5" id="KW-0677">Repeat</keyword>
<dbReference type="PROSITE" id="PS00740">
    <property type="entry name" value="MAM_1"/>
    <property type="match status" value="1"/>
</dbReference>
<dbReference type="Pfam" id="PF00089">
    <property type="entry name" value="Trypsin"/>
    <property type="match status" value="1"/>
</dbReference>
<dbReference type="FunFam" id="3.10.250.10:FF:000005">
    <property type="entry name" value="Neurotrypsin isoform A"/>
    <property type="match status" value="1"/>
</dbReference>
<dbReference type="InterPro" id="IPR000998">
    <property type="entry name" value="MAM_dom"/>
</dbReference>
<dbReference type="SUPFAM" id="SSF50494">
    <property type="entry name" value="Trypsin-like serine proteases"/>
    <property type="match status" value="1"/>
</dbReference>
<keyword evidence="9" id="KW-0325">Glycoprotein</keyword>
<dbReference type="Gene3D" id="2.40.10.10">
    <property type="entry name" value="Trypsin-like serine proteases"/>
    <property type="match status" value="1"/>
</dbReference>
<gene>
    <name evidence="17" type="ORF">PMEA_00030705</name>
</gene>
<evidence type="ECO:0000256" key="5">
    <source>
        <dbReference type="ARBA" id="ARBA00022737"/>
    </source>
</evidence>
<dbReference type="PROSITE" id="PS50060">
    <property type="entry name" value="MAM_2"/>
    <property type="match status" value="1"/>
</dbReference>
<dbReference type="EMBL" id="CALNXJ010000069">
    <property type="protein sequence ID" value="CAH3158838.1"/>
    <property type="molecule type" value="Genomic_DNA"/>
</dbReference>
<dbReference type="SMART" id="SM00409">
    <property type="entry name" value="IG"/>
    <property type="match status" value="8"/>
</dbReference>
<dbReference type="InterPro" id="IPR001190">
    <property type="entry name" value="SRCR"/>
</dbReference>
<dbReference type="CDD" id="cd00190">
    <property type="entry name" value="Tryp_SPc"/>
    <property type="match status" value="1"/>
</dbReference>
<evidence type="ECO:0000256" key="9">
    <source>
        <dbReference type="ARBA" id="ARBA00023180"/>
    </source>
</evidence>
<dbReference type="CDD" id="cd06263">
    <property type="entry name" value="MAM"/>
    <property type="match status" value="1"/>
</dbReference>
<feature type="chain" id="PRO_5043381545" evidence="12">
    <location>
        <begin position="20"/>
        <end position="1490"/>
    </location>
</feature>
<dbReference type="PROSITE" id="PS50835">
    <property type="entry name" value="IG_LIKE"/>
    <property type="match status" value="7"/>
</dbReference>
<feature type="domain" description="SRCR" evidence="15">
    <location>
        <begin position="142"/>
        <end position="242"/>
    </location>
</feature>
<dbReference type="PANTHER" id="PTHR48071:SF18">
    <property type="entry name" value="DELETED IN MALIGNANT BRAIN TUMORS 1 PROTEIN-RELATED"/>
    <property type="match status" value="1"/>
</dbReference>
<dbReference type="PROSITE" id="PS50240">
    <property type="entry name" value="TRYPSIN_DOM"/>
    <property type="match status" value="1"/>
</dbReference>
<dbReference type="InterPro" id="IPR013320">
    <property type="entry name" value="ConA-like_dom_sf"/>
</dbReference>
<accession>A0AAU9XV12</accession>
<protein>
    <submittedName>
        <fullName evidence="17">Uncharacterized protein</fullName>
    </submittedName>
</protein>
<evidence type="ECO:0000256" key="11">
    <source>
        <dbReference type="RuleBase" id="RU363034"/>
    </source>
</evidence>
<dbReference type="Pfam" id="PF00530">
    <property type="entry name" value="SRCR"/>
    <property type="match status" value="2"/>
</dbReference>
<evidence type="ECO:0000259" key="15">
    <source>
        <dbReference type="PROSITE" id="PS50287"/>
    </source>
</evidence>
<dbReference type="SUPFAM" id="SSF56487">
    <property type="entry name" value="SRCR-like"/>
    <property type="match status" value="2"/>
</dbReference>
<evidence type="ECO:0000256" key="4">
    <source>
        <dbReference type="ARBA" id="ARBA00022729"/>
    </source>
</evidence>
<evidence type="ECO:0000256" key="2">
    <source>
        <dbReference type="ARBA" id="ARBA00022525"/>
    </source>
</evidence>